<dbReference type="Proteomes" id="UP000261420">
    <property type="component" value="Unplaced"/>
</dbReference>
<proteinExistence type="predicted"/>
<accession>A0A3B4TCE7</accession>
<dbReference type="STRING" id="41447.ENSSDUP00000003809"/>
<dbReference type="Ensembl" id="ENSSDUT00000003892.1">
    <property type="protein sequence ID" value="ENSSDUP00000003809.1"/>
    <property type="gene ID" value="ENSSDUG00000002881.1"/>
</dbReference>
<protein>
    <recommendedName>
        <fullName evidence="3">TGF-beta propeptide domain-containing protein</fullName>
    </recommendedName>
</protein>
<reference evidence="1" key="2">
    <citation type="submission" date="2025-09" db="UniProtKB">
        <authorList>
            <consortium name="Ensembl"/>
        </authorList>
    </citation>
    <scope>IDENTIFICATION</scope>
</reference>
<reference evidence="1" key="1">
    <citation type="submission" date="2025-08" db="UniProtKB">
        <authorList>
            <consortium name="Ensembl"/>
        </authorList>
    </citation>
    <scope>IDENTIFICATION</scope>
</reference>
<dbReference type="GeneTree" id="ENSGT00990000203893"/>
<evidence type="ECO:0000313" key="1">
    <source>
        <dbReference type="Ensembl" id="ENSSDUP00000003809.1"/>
    </source>
</evidence>
<name>A0A3B4TCE7_SERDU</name>
<sequence length="262" mass="28593">MLHINKVSASHQAKPHPYMRRVYLRLDSLEAQDFGRSDGTLVQSFRSVVDEAPPGWIWFNVSSLNPSMLGAELVLFRKTLHPRPLSVTVTLHSVTASQGALQESPALEERLLTLDQRPSSGYDVFDVSAVLAVKPVEVVGFQLRYTDESGSLVLHEALTQSLYCLSRGSLRRHGGPVLSIVASQQEGSGFEPWAWCLSVWSLHVLPVLIGDLKVPIDVKVSASGCLSLYVSPVIDWRPVQSVPRPHPVSAGISSSLPATLQG</sequence>
<keyword evidence="2" id="KW-1185">Reference proteome</keyword>
<evidence type="ECO:0000313" key="2">
    <source>
        <dbReference type="Proteomes" id="UP000261420"/>
    </source>
</evidence>
<organism evidence="1 2">
    <name type="scientific">Seriola dumerili</name>
    <name type="common">Greater amberjack</name>
    <name type="synonym">Caranx dumerili</name>
    <dbReference type="NCBI Taxonomy" id="41447"/>
    <lineage>
        <taxon>Eukaryota</taxon>
        <taxon>Metazoa</taxon>
        <taxon>Chordata</taxon>
        <taxon>Craniata</taxon>
        <taxon>Vertebrata</taxon>
        <taxon>Euteleostomi</taxon>
        <taxon>Actinopterygii</taxon>
        <taxon>Neopterygii</taxon>
        <taxon>Teleostei</taxon>
        <taxon>Neoteleostei</taxon>
        <taxon>Acanthomorphata</taxon>
        <taxon>Carangaria</taxon>
        <taxon>Carangiformes</taxon>
        <taxon>Carangidae</taxon>
        <taxon>Seriola</taxon>
    </lineage>
</organism>
<dbReference type="OMA" id="APQGWIW"/>
<evidence type="ECO:0008006" key="3">
    <source>
        <dbReference type="Google" id="ProtNLM"/>
    </source>
</evidence>
<dbReference type="AlphaFoldDB" id="A0A3B4TCE7"/>